<comment type="caution">
    <text evidence="1">The sequence shown here is derived from an EMBL/GenBank/DDBJ whole genome shotgun (WGS) entry which is preliminary data.</text>
</comment>
<accession>X1A458</accession>
<feature type="non-terminal residue" evidence="1">
    <location>
        <position position="1"/>
    </location>
</feature>
<protein>
    <submittedName>
        <fullName evidence="1">Uncharacterized protein</fullName>
    </submittedName>
</protein>
<evidence type="ECO:0000313" key="1">
    <source>
        <dbReference type="EMBL" id="GAG54991.1"/>
    </source>
</evidence>
<proteinExistence type="predicted"/>
<gene>
    <name evidence="1" type="ORF">S01H4_11416</name>
</gene>
<organism evidence="1">
    <name type="scientific">marine sediment metagenome</name>
    <dbReference type="NCBI Taxonomy" id="412755"/>
    <lineage>
        <taxon>unclassified sequences</taxon>
        <taxon>metagenomes</taxon>
        <taxon>ecological metagenomes</taxon>
    </lineage>
</organism>
<dbReference type="AlphaFoldDB" id="X1A458"/>
<dbReference type="EMBL" id="BART01004606">
    <property type="protein sequence ID" value="GAG54991.1"/>
    <property type="molecule type" value="Genomic_DNA"/>
</dbReference>
<name>X1A458_9ZZZZ</name>
<reference evidence="1" key="1">
    <citation type="journal article" date="2014" name="Front. Microbiol.">
        <title>High frequency of phylogenetically diverse reductive dehalogenase-homologous genes in deep subseafloor sedimentary metagenomes.</title>
        <authorList>
            <person name="Kawai M."/>
            <person name="Futagami T."/>
            <person name="Toyoda A."/>
            <person name="Takaki Y."/>
            <person name="Nishi S."/>
            <person name="Hori S."/>
            <person name="Arai W."/>
            <person name="Tsubouchi T."/>
            <person name="Morono Y."/>
            <person name="Uchiyama I."/>
            <person name="Ito T."/>
            <person name="Fujiyama A."/>
            <person name="Inagaki F."/>
            <person name="Takami H."/>
        </authorList>
    </citation>
    <scope>NUCLEOTIDE SEQUENCE</scope>
    <source>
        <strain evidence="1">Expedition CK06-06</strain>
    </source>
</reference>
<sequence>THSRISSFTCTVQKLNPSAVSPAEFIVIFDDGSMSSEYCKDYEPIDFRWVDLWYGPNGEI</sequence>